<evidence type="ECO:0000313" key="3">
    <source>
        <dbReference type="Proteomes" id="UP000217696"/>
    </source>
</evidence>
<dbReference type="Gene3D" id="2.60.40.420">
    <property type="entry name" value="Cupredoxins - blue copper proteins"/>
    <property type="match status" value="1"/>
</dbReference>
<dbReference type="CDD" id="cd00920">
    <property type="entry name" value="Cupredoxin"/>
    <property type="match status" value="1"/>
</dbReference>
<dbReference type="AlphaFoldDB" id="A0A0U5B0E5"/>
<dbReference type="EMBL" id="AP017312">
    <property type="protein sequence ID" value="BAU26735.1"/>
    <property type="molecule type" value="Genomic_DNA"/>
</dbReference>
<dbReference type="RefSeq" id="WP_096463751.1">
    <property type="nucleotide sequence ID" value="NZ_AP017312.1"/>
</dbReference>
<protein>
    <recommendedName>
        <fullName evidence="1">EfeO-type cupredoxin-like domain-containing protein</fullName>
    </recommendedName>
</protein>
<name>A0A0U5B0E5_9BACL</name>
<accession>A0A0U5B0E5</accession>
<dbReference type="KEGG" id="asoc:CB4_00878"/>
<evidence type="ECO:0000313" key="2">
    <source>
        <dbReference type="EMBL" id="BAU26735.1"/>
    </source>
</evidence>
<sequence length="125" mass="14213">MRRTRILWVLILLAINVAVFTWNQQHGRVFTLTTRMSQTIMITKTGFSPNHLTCKQGDTVSLVIRNTDSQTHNFTLTDYHIFSPDLKKDELSTIEFQAIKKGTFPFVSDTPGHPETGFSGTLEVK</sequence>
<keyword evidence="3" id="KW-1185">Reference proteome</keyword>
<dbReference type="InterPro" id="IPR028096">
    <property type="entry name" value="EfeO_Cupredoxin"/>
</dbReference>
<dbReference type="OrthoDB" id="2376044at2"/>
<organism evidence="2 3">
    <name type="scientific">Aneurinibacillus soli</name>
    <dbReference type="NCBI Taxonomy" id="1500254"/>
    <lineage>
        <taxon>Bacteria</taxon>
        <taxon>Bacillati</taxon>
        <taxon>Bacillota</taxon>
        <taxon>Bacilli</taxon>
        <taxon>Bacillales</taxon>
        <taxon>Paenibacillaceae</taxon>
        <taxon>Aneurinibacillus group</taxon>
        <taxon>Aneurinibacillus</taxon>
    </lineage>
</organism>
<dbReference type="Proteomes" id="UP000217696">
    <property type="component" value="Chromosome"/>
</dbReference>
<dbReference type="SUPFAM" id="SSF49503">
    <property type="entry name" value="Cupredoxins"/>
    <property type="match status" value="1"/>
</dbReference>
<feature type="domain" description="EfeO-type cupredoxin-like" evidence="1">
    <location>
        <begin position="19"/>
        <end position="112"/>
    </location>
</feature>
<proteinExistence type="predicted"/>
<reference evidence="2 3" key="1">
    <citation type="submission" date="2015-12" db="EMBL/GenBank/DDBJ databases">
        <title>Genome sequence of Aneurinibacillus soli.</title>
        <authorList>
            <person name="Lee J.S."/>
            <person name="Lee K.C."/>
            <person name="Kim K.K."/>
            <person name="Lee B.W."/>
        </authorList>
    </citation>
    <scope>NUCLEOTIDE SEQUENCE [LARGE SCALE GENOMIC DNA]</scope>
    <source>
        <strain evidence="2 3">CB4</strain>
    </source>
</reference>
<evidence type="ECO:0000259" key="1">
    <source>
        <dbReference type="Pfam" id="PF13473"/>
    </source>
</evidence>
<dbReference type="InterPro" id="IPR008972">
    <property type="entry name" value="Cupredoxin"/>
</dbReference>
<gene>
    <name evidence="2" type="ORF">CB4_00878</name>
</gene>
<dbReference type="Pfam" id="PF13473">
    <property type="entry name" value="Cupredoxin_1"/>
    <property type="match status" value="1"/>
</dbReference>